<name>A0A3M7S4T7_BRAPC</name>
<sequence length="95" mass="11030">MNLLTPHRRNIDMLHRILINWNSKSTKNIYTTLQKLFLKSSPPLRVGEITLQPLTASRPASTYILPARTPPPPKPQRPTMAQLVRRVKSNFKLYR</sequence>
<keyword evidence="3" id="KW-1185">Reference proteome</keyword>
<protein>
    <recommendedName>
        <fullName evidence="4">RNA-directed DNA polymerase from mobile element jockey-like</fullName>
    </recommendedName>
</protein>
<proteinExistence type="predicted"/>
<feature type="region of interest" description="Disordered" evidence="1">
    <location>
        <begin position="60"/>
        <end position="79"/>
    </location>
</feature>
<evidence type="ECO:0000256" key="1">
    <source>
        <dbReference type="SAM" id="MobiDB-lite"/>
    </source>
</evidence>
<evidence type="ECO:0008006" key="4">
    <source>
        <dbReference type="Google" id="ProtNLM"/>
    </source>
</evidence>
<accession>A0A3M7S4T7</accession>
<dbReference type="AlphaFoldDB" id="A0A3M7S4T7"/>
<evidence type="ECO:0000313" key="3">
    <source>
        <dbReference type="Proteomes" id="UP000276133"/>
    </source>
</evidence>
<dbReference type="EMBL" id="REGN01002039">
    <property type="protein sequence ID" value="RNA30823.1"/>
    <property type="molecule type" value="Genomic_DNA"/>
</dbReference>
<organism evidence="2 3">
    <name type="scientific">Brachionus plicatilis</name>
    <name type="common">Marine rotifer</name>
    <name type="synonym">Brachionus muelleri</name>
    <dbReference type="NCBI Taxonomy" id="10195"/>
    <lineage>
        <taxon>Eukaryota</taxon>
        <taxon>Metazoa</taxon>
        <taxon>Spiralia</taxon>
        <taxon>Gnathifera</taxon>
        <taxon>Rotifera</taxon>
        <taxon>Eurotatoria</taxon>
        <taxon>Monogononta</taxon>
        <taxon>Pseudotrocha</taxon>
        <taxon>Ploima</taxon>
        <taxon>Brachionidae</taxon>
        <taxon>Brachionus</taxon>
    </lineage>
</organism>
<gene>
    <name evidence="2" type="ORF">BpHYR1_037371</name>
</gene>
<evidence type="ECO:0000313" key="2">
    <source>
        <dbReference type="EMBL" id="RNA30823.1"/>
    </source>
</evidence>
<comment type="caution">
    <text evidence="2">The sequence shown here is derived from an EMBL/GenBank/DDBJ whole genome shotgun (WGS) entry which is preliminary data.</text>
</comment>
<reference evidence="2 3" key="1">
    <citation type="journal article" date="2018" name="Sci. Rep.">
        <title>Genomic signatures of local adaptation to the degree of environmental predictability in rotifers.</title>
        <authorList>
            <person name="Franch-Gras L."/>
            <person name="Hahn C."/>
            <person name="Garcia-Roger E.M."/>
            <person name="Carmona M.J."/>
            <person name="Serra M."/>
            <person name="Gomez A."/>
        </authorList>
    </citation>
    <scope>NUCLEOTIDE SEQUENCE [LARGE SCALE GENOMIC DNA]</scope>
    <source>
        <strain evidence="2">HYR1</strain>
    </source>
</reference>
<dbReference type="Proteomes" id="UP000276133">
    <property type="component" value="Unassembled WGS sequence"/>
</dbReference>